<name>A0A5N1IWQ0_9BACT</name>
<protein>
    <submittedName>
        <fullName evidence="3">T9SS type A sorting domain-containing protein</fullName>
    </submittedName>
</protein>
<evidence type="ECO:0000313" key="4">
    <source>
        <dbReference type="Proteomes" id="UP000326570"/>
    </source>
</evidence>
<gene>
    <name evidence="3" type="ORF">F0P94_09980</name>
</gene>
<dbReference type="InterPro" id="IPR026444">
    <property type="entry name" value="Secre_tail"/>
</dbReference>
<keyword evidence="1" id="KW-0732">Signal</keyword>
<comment type="caution">
    <text evidence="3">The sequence shown here is derived from an EMBL/GenBank/DDBJ whole genome shotgun (WGS) entry which is preliminary data.</text>
</comment>
<reference evidence="3 4" key="1">
    <citation type="submission" date="2019-09" db="EMBL/GenBank/DDBJ databases">
        <title>Genome sequence of Adhaeribacter sp. M2.</title>
        <authorList>
            <person name="Srinivasan S."/>
        </authorList>
    </citation>
    <scope>NUCLEOTIDE SEQUENCE [LARGE SCALE GENOMIC DNA]</scope>
    <source>
        <strain evidence="3 4">M2</strain>
    </source>
</reference>
<feature type="chain" id="PRO_5025022155" evidence="1">
    <location>
        <begin position="20"/>
        <end position="238"/>
    </location>
</feature>
<organism evidence="3 4">
    <name type="scientific">Adhaeribacter soli</name>
    <dbReference type="NCBI Taxonomy" id="2607655"/>
    <lineage>
        <taxon>Bacteria</taxon>
        <taxon>Pseudomonadati</taxon>
        <taxon>Bacteroidota</taxon>
        <taxon>Cytophagia</taxon>
        <taxon>Cytophagales</taxon>
        <taxon>Hymenobacteraceae</taxon>
        <taxon>Adhaeribacter</taxon>
    </lineage>
</organism>
<dbReference type="NCBIfam" id="TIGR04183">
    <property type="entry name" value="Por_Secre_tail"/>
    <property type="match status" value="1"/>
</dbReference>
<dbReference type="Pfam" id="PF18962">
    <property type="entry name" value="Por_Secre_tail"/>
    <property type="match status" value="1"/>
</dbReference>
<dbReference type="AlphaFoldDB" id="A0A5N1IWQ0"/>
<proteinExistence type="predicted"/>
<evidence type="ECO:0000313" key="3">
    <source>
        <dbReference type="EMBL" id="KAA9333576.1"/>
    </source>
</evidence>
<feature type="signal peptide" evidence="1">
    <location>
        <begin position="1"/>
        <end position="19"/>
    </location>
</feature>
<evidence type="ECO:0000256" key="1">
    <source>
        <dbReference type="SAM" id="SignalP"/>
    </source>
</evidence>
<keyword evidence="4" id="KW-1185">Reference proteome</keyword>
<feature type="domain" description="Secretion system C-terminal sorting" evidence="2">
    <location>
        <begin position="163"/>
        <end position="236"/>
    </location>
</feature>
<dbReference type="Proteomes" id="UP000326570">
    <property type="component" value="Unassembled WGS sequence"/>
</dbReference>
<dbReference type="RefSeq" id="WP_150903744.1">
    <property type="nucleotide sequence ID" value="NZ_VTWT01000005.1"/>
</dbReference>
<sequence>MKKTLLTIFSAFAFSAAFAQSGLQLQNAPTTVYGSYSQSNPLQATFPVVNTGSQPLTIKVARKMIAEVSGSENNFCWGVDCYPPFVSVSPNPETIAAGTTNQSFIADYTPLNNPGITTIRYSFFKDSGSPDSVHVTIHFDATSAISGVKQGLNAAVTLSSPMPNPANELTAIPYSIPAGSRGKLRIFNTIGGLIKEVNITQRQGTAIVNTSNLPDGVYFYSLLVDNRAVATKKLVVKH</sequence>
<evidence type="ECO:0000259" key="2">
    <source>
        <dbReference type="Pfam" id="PF18962"/>
    </source>
</evidence>
<accession>A0A5N1IWQ0</accession>
<dbReference type="EMBL" id="VTWT01000005">
    <property type="protein sequence ID" value="KAA9333576.1"/>
    <property type="molecule type" value="Genomic_DNA"/>
</dbReference>